<dbReference type="PRINTS" id="PR00194">
    <property type="entry name" value="TROPOMYOSIN"/>
</dbReference>
<dbReference type="GO" id="GO:0003779">
    <property type="term" value="F:actin binding"/>
    <property type="evidence" value="ECO:0007669"/>
    <property type="project" value="UniProtKB-KW"/>
</dbReference>
<evidence type="ECO:0000313" key="7">
    <source>
        <dbReference type="Proteomes" id="UP000694560"/>
    </source>
</evidence>
<keyword evidence="7" id="KW-1185">Reference proteome</keyword>
<dbReference type="Pfam" id="PF00261">
    <property type="entry name" value="Tropomyosin"/>
    <property type="match status" value="1"/>
</dbReference>
<reference evidence="6" key="2">
    <citation type="submission" date="2025-09" db="UniProtKB">
        <authorList>
            <consortium name="Ensembl"/>
        </authorList>
    </citation>
    <scope>IDENTIFICATION</scope>
</reference>
<comment type="similarity">
    <text evidence="1">Belongs to the tropomyosin family.</text>
</comment>
<dbReference type="InterPro" id="IPR000533">
    <property type="entry name" value="Tropomyosin"/>
</dbReference>
<protein>
    <submittedName>
        <fullName evidence="6">Uncharacterized protein</fullName>
    </submittedName>
</protein>
<dbReference type="Proteomes" id="UP000694560">
    <property type="component" value="Unplaced"/>
</dbReference>
<dbReference type="AlphaFoldDB" id="A0A8C5TJT9"/>
<name>A0A8C5TJT9_9PASS</name>
<feature type="coiled-coil region" evidence="5">
    <location>
        <begin position="45"/>
        <end position="159"/>
    </location>
</feature>
<evidence type="ECO:0000256" key="1">
    <source>
        <dbReference type="ARBA" id="ARBA00009036"/>
    </source>
</evidence>
<evidence type="ECO:0000256" key="4">
    <source>
        <dbReference type="ARBA" id="ARBA00023203"/>
    </source>
</evidence>
<evidence type="ECO:0000256" key="2">
    <source>
        <dbReference type="ARBA" id="ARBA00023054"/>
    </source>
</evidence>
<accession>A0A8C5TJT9</accession>
<dbReference type="PANTHER" id="PTHR19269">
    <property type="entry name" value="TROPOMYOSIN"/>
    <property type="match status" value="1"/>
</dbReference>
<organism evidence="6 7">
    <name type="scientific">Malurus cyaneus samueli</name>
    <dbReference type="NCBI Taxonomy" id="2593467"/>
    <lineage>
        <taxon>Eukaryota</taxon>
        <taxon>Metazoa</taxon>
        <taxon>Chordata</taxon>
        <taxon>Craniata</taxon>
        <taxon>Vertebrata</taxon>
        <taxon>Euteleostomi</taxon>
        <taxon>Archelosauria</taxon>
        <taxon>Archosauria</taxon>
        <taxon>Dinosauria</taxon>
        <taxon>Saurischia</taxon>
        <taxon>Theropoda</taxon>
        <taxon>Coelurosauria</taxon>
        <taxon>Aves</taxon>
        <taxon>Neognathae</taxon>
        <taxon>Neoaves</taxon>
        <taxon>Telluraves</taxon>
        <taxon>Australaves</taxon>
        <taxon>Passeriformes</taxon>
        <taxon>Meliphagoidea</taxon>
        <taxon>Maluridae</taxon>
        <taxon>Malurus</taxon>
    </lineage>
</organism>
<evidence type="ECO:0000256" key="5">
    <source>
        <dbReference type="SAM" id="Coils"/>
    </source>
</evidence>
<reference evidence="6" key="1">
    <citation type="submission" date="2025-08" db="UniProtKB">
        <authorList>
            <consortium name="Ensembl"/>
        </authorList>
    </citation>
    <scope>IDENTIFICATION</scope>
</reference>
<dbReference type="OrthoDB" id="128924at2759"/>
<dbReference type="SUPFAM" id="SSF57997">
    <property type="entry name" value="Tropomyosin"/>
    <property type="match status" value="1"/>
</dbReference>
<keyword evidence="2 5" id="KW-0175">Coiled coil</keyword>
<sequence>RAGCSTQAVVTRAVCSCRLGSLGTGFLLSQAEAQVASLNHCVQMVEELDQAQECLATALQKLEEAEKAADESKRSMKDIENRAMKDEEKMELQEIQLKEAKHIEEEADHKYEDVAHKLVVLEGEQECLEERAEVAESKCSDLEEELKIVTNNLKSLEAWADKYSTKEDDYEEESKLLGEKLKESETWAEFAERSVAKLEKTINDLEVYAQKIKYKVISEELTMHLMTSPPSEPHAGHQHCIPSPT</sequence>
<dbReference type="Ensembl" id="ENSMCST00000009285.1">
    <property type="protein sequence ID" value="ENSMCSP00000009063.1"/>
    <property type="gene ID" value="ENSMCSG00000006433.1"/>
</dbReference>
<dbReference type="Gene3D" id="1.20.5.170">
    <property type="match status" value="2"/>
</dbReference>
<evidence type="ECO:0000313" key="6">
    <source>
        <dbReference type="Ensembl" id="ENSMCSP00000009063.1"/>
    </source>
</evidence>
<proteinExistence type="inferred from homology"/>
<keyword evidence="3" id="KW-0514">Muscle protein</keyword>
<dbReference type="FunFam" id="1.20.5.170:FF:000001">
    <property type="entry name" value="Tropomyosin alpha-1 chain isoform 1"/>
    <property type="match status" value="1"/>
</dbReference>
<evidence type="ECO:0000256" key="3">
    <source>
        <dbReference type="ARBA" id="ARBA00023179"/>
    </source>
</evidence>
<keyword evidence="4" id="KW-0009">Actin-binding</keyword>